<feature type="region of interest" description="Disordered" evidence="1">
    <location>
        <begin position="148"/>
        <end position="172"/>
    </location>
</feature>
<gene>
    <name evidence="2" type="primary">Contig15330.g16341</name>
    <name evidence="2" type="ORF">STYLEM_421</name>
</gene>
<reference evidence="2 3" key="1">
    <citation type="submission" date="2014-06" db="EMBL/GenBank/DDBJ databases">
        <authorList>
            <person name="Swart Estienne"/>
        </authorList>
    </citation>
    <scope>NUCLEOTIDE SEQUENCE [LARGE SCALE GENOMIC DNA]</scope>
    <source>
        <strain evidence="2 3">130c</strain>
    </source>
</reference>
<evidence type="ECO:0000313" key="2">
    <source>
        <dbReference type="EMBL" id="CDW71476.1"/>
    </source>
</evidence>
<dbReference type="EMBL" id="CCKQ01000405">
    <property type="protein sequence ID" value="CDW71476.1"/>
    <property type="molecule type" value="Genomic_DNA"/>
</dbReference>
<dbReference type="InParanoid" id="A0A077ZSL8"/>
<feature type="compositionally biased region" description="Basic and acidic residues" evidence="1">
    <location>
        <begin position="148"/>
        <end position="158"/>
    </location>
</feature>
<evidence type="ECO:0000256" key="1">
    <source>
        <dbReference type="SAM" id="MobiDB-lite"/>
    </source>
</evidence>
<sequence>MGAAMEEARRLLYEKAIKKFTMQEVTHHKKFTNYNLVSLLTRFPGNGQGFKVYQKYWPQGTYFHSSRYGRMTGVKYVDDKVAGGKVERIVGILKKGLWNYQLNDPRFTKPEVTLDNGLTVNLVEMQERIDEKKAFLTERKKMIEWIKPPETKVKDTKGKKGLKAKAPPAKKK</sequence>
<dbReference type="OrthoDB" id="16434at2759"/>
<proteinExistence type="predicted"/>
<dbReference type="AlphaFoldDB" id="A0A077ZSL8"/>
<name>A0A077ZSL8_STYLE</name>
<feature type="compositionally biased region" description="Basic residues" evidence="1">
    <location>
        <begin position="159"/>
        <end position="172"/>
    </location>
</feature>
<keyword evidence="3" id="KW-1185">Reference proteome</keyword>
<protein>
    <submittedName>
        <fullName evidence="2">Uncharacterized protein</fullName>
    </submittedName>
</protein>
<accession>A0A077ZSL8</accession>
<organism evidence="2 3">
    <name type="scientific">Stylonychia lemnae</name>
    <name type="common">Ciliate</name>
    <dbReference type="NCBI Taxonomy" id="5949"/>
    <lineage>
        <taxon>Eukaryota</taxon>
        <taxon>Sar</taxon>
        <taxon>Alveolata</taxon>
        <taxon>Ciliophora</taxon>
        <taxon>Intramacronucleata</taxon>
        <taxon>Spirotrichea</taxon>
        <taxon>Stichotrichia</taxon>
        <taxon>Sporadotrichida</taxon>
        <taxon>Oxytrichidae</taxon>
        <taxon>Stylonychinae</taxon>
        <taxon>Stylonychia</taxon>
    </lineage>
</organism>
<evidence type="ECO:0000313" key="3">
    <source>
        <dbReference type="Proteomes" id="UP000039865"/>
    </source>
</evidence>
<dbReference type="Proteomes" id="UP000039865">
    <property type="component" value="Unassembled WGS sequence"/>
</dbReference>